<keyword evidence="3" id="KW-1185">Reference proteome</keyword>
<dbReference type="Proteomes" id="UP000765509">
    <property type="component" value="Unassembled WGS sequence"/>
</dbReference>
<dbReference type="AlphaFoldDB" id="A0A9Q3BVC2"/>
<evidence type="ECO:0000313" key="3">
    <source>
        <dbReference type="Proteomes" id="UP000765509"/>
    </source>
</evidence>
<keyword evidence="1" id="KW-0732">Signal</keyword>
<reference evidence="2" key="1">
    <citation type="submission" date="2021-03" db="EMBL/GenBank/DDBJ databases">
        <title>Draft genome sequence of rust myrtle Austropuccinia psidii MF-1, a brazilian biotype.</title>
        <authorList>
            <person name="Quecine M.C."/>
            <person name="Pachon D.M.R."/>
            <person name="Bonatelli M.L."/>
            <person name="Correr F.H."/>
            <person name="Franceschini L.M."/>
            <person name="Leite T.F."/>
            <person name="Margarido G.R.A."/>
            <person name="Almeida C.A."/>
            <person name="Ferrarezi J.A."/>
            <person name="Labate C.A."/>
        </authorList>
    </citation>
    <scope>NUCLEOTIDE SEQUENCE</scope>
    <source>
        <strain evidence="2">MF-1</strain>
    </source>
</reference>
<protein>
    <recommendedName>
        <fullName evidence="4">Secreted protein</fullName>
    </recommendedName>
</protein>
<sequence length="144" mass="15863">MFSHSLVLHSRAVLILIFAFQAQFISGKPLSVTCKLSFDKLSDSGTSMCSDGGRSHTCETNSCTVPDRNGHEIDLEPLKFPKCWKKEAKYPSGAKATSFRADRARNVIVVYEGKILNSTDDIPTNGLACAWSELRPNCAVCYEI</sequence>
<accession>A0A9Q3BVC2</accession>
<dbReference type="EMBL" id="AVOT02002850">
    <property type="protein sequence ID" value="MBW0471748.1"/>
    <property type="molecule type" value="Genomic_DNA"/>
</dbReference>
<proteinExistence type="predicted"/>
<evidence type="ECO:0000313" key="2">
    <source>
        <dbReference type="EMBL" id="MBW0471748.1"/>
    </source>
</evidence>
<evidence type="ECO:0008006" key="4">
    <source>
        <dbReference type="Google" id="ProtNLM"/>
    </source>
</evidence>
<evidence type="ECO:0000256" key="1">
    <source>
        <dbReference type="SAM" id="SignalP"/>
    </source>
</evidence>
<feature type="chain" id="PRO_5040314046" description="Secreted protein" evidence="1">
    <location>
        <begin position="28"/>
        <end position="144"/>
    </location>
</feature>
<name>A0A9Q3BVC2_9BASI</name>
<comment type="caution">
    <text evidence="2">The sequence shown here is derived from an EMBL/GenBank/DDBJ whole genome shotgun (WGS) entry which is preliminary data.</text>
</comment>
<feature type="signal peptide" evidence="1">
    <location>
        <begin position="1"/>
        <end position="27"/>
    </location>
</feature>
<organism evidence="2 3">
    <name type="scientific">Austropuccinia psidii MF-1</name>
    <dbReference type="NCBI Taxonomy" id="1389203"/>
    <lineage>
        <taxon>Eukaryota</taxon>
        <taxon>Fungi</taxon>
        <taxon>Dikarya</taxon>
        <taxon>Basidiomycota</taxon>
        <taxon>Pucciniomycotina</taxon>
        <taxon>Pucciniomycetes</taxon>
        <taxon>Pucciniales</taxon>
        <taxon>Sphaerophragmiaceae</taxon>
        <taxon>Austropuccinia</taxon>
    </lineage>
</organism>
<gene>
    <name evidence="2" type="ORF">O181_011463</name>
</gene>